<accession>A0A813LH81</accession>
<dbReference type="Proteomes" id="UP000626109">
    <property type="component" value="Unassembled WGS sequence"/>
</dbReference>
<comment type="caution">
    <text evidence="2">The sequence shown here is derived from an EMBL/GenBank/DDBJ whole genome shotgun (WGS) entry which is preliminary data.</text>
</comment>
<dbReference type="AlphaFoldDB" id="A0A813LH81"/>
<name>A0A813LH81_POLGL</name>
<feature type="compositionally biased region" description="Basic residues" evidence="1">
    <location>
        <begin position="51"/>
        <end position="60"/>
    </location>
</feature>
<proteinExistence type="predicted"/>
<feature type="region of interest" description="Disordered" evidence="1">
    <location>
        <begin position="38"/>
        <end position="116"/>
    </location>
</feature>
<dbReference type="EMBL" id="CAJNNW010035544">
    <property type="protein sequence ID" value="CAE8728398.1"/>
    <property type="molecule type" value="Genomic_DNA"/>
</dbReference>
<evidence type="ECO:0000313" key="3">
    <source>
        <dbReference type="Proteomes" id="UP000626109"/>
    </source>
</evidence>
<organism evidence="2 3">
    <name type="scientific">Polarella glacialis</name>
    <name type="common">Dinoflagellate</name>
    <dbReference type="NCBI Taxonomy" id="89957"/>
    <lineage>
        <taxon>Eukaryota</taxon>
        <taxon>Sar</taxon>
        <taxon>Alveolata</taxon>
        <taxon>Dinophyceae</taxon>
        <taxon>Suessiales</taxon>
        <taxon>Suessiaceae</taxon>
        <taxon>Polarella</taxon>
    </lineage>
</organism>
<reference evidence="2" key="1">
    <citation type="submission" date="2021-02" db="EMBL/GenBank/DDBJ databases">
        <authorList>
            <person name="Dougan E. K."/>
            <person name="Rhodes N."/>
            <person name="Thang M."/>
            <person name="Chan C."/>
        </authorList>
    </citation>
    <scope>NUCLEOTIDE SEQUENCE</scope>
</reference>
<sequence>MNTDLHDACHSCDSPVSFPKLVPTPVMVLQSIDALSNDEGVEAAASEPKAIAKKKPKTKAAPKPGASPTPKESPTPQASPKAVLKRPAASEPKARASKKPATNGGNDDDCEAEEVEEFVEMKSLIESV</sequence>
<feature type="compositionally biased region" description="Acidic residues" evidence="1">
    <location>
        <begin position="106"/>
        <end position="116"/>
    </location>
</feature>
<protein>
    <submittedName>
        <fullName evidence="2">Uncharacterized protein</fullName>
    </submittedName>
</protein>
<evidence type="ECO:0000256" key="1">
    <source>
        <dbReference type="SAM" id="MobiDB-lite"/>
    </source>
</evidence>
<evidence type="ECO:0000313" key="2">
    <source>
        <dbReference type="EMBL" id="CAE8728398.1"/>
    </source>
</evidence>
<gene>
    <name evidence="2" type="ORF">PGLA2088_LOCUS45103</name>
</gene>